<evidence type="ECO:0000313" key="1">
    <source>
        <dbReference type="EMBL" id="MBW0499854.1"/>
    </source>
</evidence>
<evidence type="ECO:0000313" key="2">
    <source>
        <dbReference type="Proteomes" id="UP000765509"/>
    </source>
</evidence>
<gene>
    <name evidence="1" type="ORF">O181_039569</name>
</gene>
<comment type="caution">
    <text evidence="1">The sequence shown here is derived from an EMBL/GenBank/DDBJ whole genome shotgun (WGS) entry which is preliminary data.</text>
</comment>
<accession>A0A9Q3HEN6</accession>
<organism evidence="1 2">
    <name type="scientific">Austropuccinia psidii MF-1</name>
    <dbReference type="NCBI Taxonomy" id="1389203"/>
    <lineage>
        <taxon>Eukaryota</taxon>
        <taxon>Fungi</taxon>
        <taxon>Dikarya</taxon>
        <taxon>Basidiomycota</taxon>
        <taxon>Pucciniomycotina</taxon>
        <taxon>Pucciniomycetes</taxon>
        <taxon>Pucciniales</taxon>
        <taxon>Sphaerophragmiaceae</taxon>
        <taxon>Austropuccinia</taxon>
    </lineage>
</organism>
<proteinExistence type="predicted"/>
<sequence length="105" mass="12347">MIHRKDLRKYVGDLEHSSKIRTTEQSPEEDIRIILEEVITRTKTGSSKMNLKTRFNTPWKDSVDRIFKESCINMKFKSLETLIKLHICQRTAHLANTCPQRGNFN</sequence>
<dbReference type="AlphaFoldDB" id="A0A9Q3HEN6"/>
<protein>
    <submittedName>
        <fullName evidence="1">Uncharacterized protein</fullName>
    </submittedName>
</protein>
<reference evidence="1" key="1">
    <citation type="submission" date="2021-03" db="EMBL/GenBank/DDBJ databases">
        <title>Draft genome sequence of rust myrtle Austropuccinia psidii MF-1, a brazilian biotype.</title>
        <authorList>
            <person name="Quecine M.C."/>
            <person name="Pachon D.M.R."/>
            <person name="Bonatelli M.L."/>
            <person name="Correr F.H."/>
            <person name="Franceschini L.M."/>
            <person name="Leite T.F."/>
            <person name="Margarido G.R.A."/>
            <person name="Almeida C.A."/>
            <person name="Ferrarezi J.A."/>
            <person name="Labate C.A."/>
        </authorList>
    </citation>
    <scope>NUCLEOTIDE SEQUENCE</scope>
    <source>
        <strain evidence="1">MF-1</strain>
    </source>
</reference>
<dbReference type="EMBL" id="AVOT02015503">
    <property type="protein sequence ID" value="MBW0499854.1"/>
    <property type="molecule type" value="Genomic_DNA"/>
</dbReference>
<keyword evidence="2" id="KW-1185">Reference proteome</keyword>
<name>A0A9Q3HEN6_9BASI</name>
<dbReference type="Proteomes" id="UP000765509">
    <property type="component" value="Unassembled WGS sequence"/>
</dbReference>